<feature type="signal peptide" evidence="1">
    <location>
        <begin position="1"/>
        <end position="25"/>
    </location>
</feature>
<evidence type="ECO:0000313" key="3">
    <source>
        <dbReference type="Proteomes" id="UP001431783"/>
    </source>
</evidence>
<proteinExistence type="predicted"/>
<comment type="caution">
    <text evidence="2">The sequence shown here is derived from an EMBL/GenBank/DDBJ whole genome shotgun (WGS) entry which is preliminary data.</text>
</comment>
<organism evidence="2 3">
    <name type="scientific">Henosepilachna vigintioctopunctata</name>
    <dbReference type="NCBI Taxonomy" id="420089"/>
    <lineage>
        <taxon>Eukaryota</taxon>
        <taxon>Metazoa</taxon>
        <taxon>Ecdysozoa</taxon>
        <taxon>Arthropoda</taxon>
        <taxon>Hexapoda</taxon>
        <taxon>Insecta</taxon>
        <taxon>Pterygota</taxon>
        <taxon>Neoptera</taxon>
        <taxon>Endopterygota</taxon>
        <taxon>Coleoptera</taxon>
        <taxon>Polyphaga</taxon>
        <taxon>Cucujiformia</taxon>
        <taxon>Coccinelloidea</taxon>
        <taxon>Coccinellidae</taxon>
        <taxon>Epilachninae</taxon>
        <taxon>Epilachnini</taxon>
        <taxon>Henosepilachna</taxon>
    </lineage>
</organism>
<dbReference type="Proteomes" id="UP001431783">
    <property type="component" value="Unassembled WGS sequence"/>
</dbReference>
<dbReference type="EMBL" id="JARQZJ010000095">
    <property type="protein sequence ID" value="KAK9885271.1"/>
    <property type="molecule type" value="Genomic_DNA"/>
</dbReference>
<dbReference type="AlphaFoldDB" id="A0AAW1UZH2"/>
<accession>A0AAW1UZH2</accession>
<evidence type="ECO:0000256" key="1">
    <source>
        <dbReference type="SAM" id="SignalP"/>
    </source>
</evidence>
<evidence type="ECO:0000313" key="2">
    <source>
        <dbReference type="EMBL" id="KAK9885271.1"/>
    </source>
</evidence>
<gene>
    <name evidence="2" type="ORF">WA026_010769</name>
</gene>
<evidence type="ECO:0008006" key="4">
    <source>
        <dbReference type="Google" id="ProtNLM"/>
    </source>
</evidence>
<keyword evidence="3" id="KW-1185">Reference proteome</keyword>
<name>A0AAW1UZH2_9CUCU</name>
<keyword evidence="1" id="KW-0732">Signal</keyword>
<protein>
    <recommendedName>
        <fullName evidence="4">VWFC domain-containing protein</fullName>
    </recommendedName>
</protein>
<feature type="chain" id="PRO_5043643290" description="VWFC domain-containing protein" evidence="1">
    <location>
        <begin position="26"/>
        <end position="265"/>
    </location>
</feature>
<reference evidence="2 3" key="1">
    <citation type="submission" date="2023-03" db="EMBL/GenBank/DDBJ databases">
        <title>Genome insight into feeding habits of ladybird beetles.</title>
        <authorList>
            <person name="Li H.-S."/>
            <person name="Huang Y.-H."/>
            <person name="Pang H."/>
        </authorList>
    </citation>
    <scope>NUCLEOTIDE SEQUENCE [LARGE SCALE GENOMIC DNA]</scope>
    <source>
        <strain evidence="2">SYSU_2023b</strain>
        <tissue evidence="2">Whole body</tissue>
    </source>
</reference>
<sequence length="265" mass="29977">MLMLILSRFAFLIFVLLKNISPAEVDAPHGKFLYENLGCTTKDGGNSYECNIVSKDHCIFEGKTFRVGEKISDLGITANCFVNCTCLEGGSIKCDEDFCTSNIEFDHPECNYKYPTDSCCPVLSCDPPKMNCTIKNITEIEGALFFPEDTCLVCFCQEGFSEKLEEPYCRKRRCFDQLENSKNLLNKCAPMYINRDCCPAFWICNEKQKIVKISEDTSKSGLHCEFGNDIVPYGHGFNTTIKDDYDTYKAMCQCSLPPLLTCLDF</sequence>